<organism evidence="2 3">
    <name type="scientific">Streptomyces finlayi</name>
    <dbReference type="NCBI Taxonomy" id="67296"/>
    <lineage>
        <taxon>Bacteria</taxon>
        <taxon>Bacillati</taxon>
        <taxon>Actinomycetota</taxon>
        <taxon>Actinomycetes</taxon>
        <taxon>Kitasatosporales</taxon>
        <taxon>Streptomycetaceae</taxon>
        <taxon>Streptomyces</taxon>
    </lineage>
</organism>
<evidence type="ECO:0000256" key="1">
    <source>
        <dbReference type="SAM" id="MobiDB-lite"/>
    </source>
</evidence>
<feature type="region of interest" description="Disordered" evidence="1">
    <location>
        <begin position="61"/>
        <end position="89"/>
    </location>
</feature>
<accession>A0A918X094</accession>
<dbReference type="EMBL" id="BMVC01000008">
    <property type="protein sequence ID" value="GHC99750.1"/>
    <property type="molecule type" value="Genomic_DNA"/>
</dbReference>
<evidence type="ECO:0000313" key="2">
    <source>
        <dbReference type="EMBL" id="GHC99750.1"/>
    </source>
</evidence>
<feature type="region of interest" description="Disordered" evidence="1">
    <location>
        <begin position="1"/>
        <end position="47"/>
    </location>
</feature>
<protein>
    <submittedName>
        <fullName evidence="2">Uncharacterized protein</fullName>
    </submittedName>
</protein>
<evidence type="ECO:0000313" key="3">
    <source>
        <dbReference type="Proteomes" id="UP000638353"/>
    </source>
</evidence>
<proteinExistence type="predicted"/>
<feature type="compositionally biased region" description="Polar residues" evidence="1">
    <location>
        <begin position="13"/>
        <end position="25"/>
    </location>
</feature>
<dbReference type="AlphaFoldDB" id="A0A918X094"/>
<name>A0A918X094_9ACTN</name>
<gene>
    <name evidence="2" type="ORF">GCM10010334_43620</name>
</gene>
<reference evidence="2" key="2">
    <citation type="submission" date="2020-09" db="EMBL/GenBank/DDBJ databases">
        <authorList>
            <person name="Sun Q."/>
            <person name="Ohkuma M."/>
        </authorList>
    </citation>
    <scope>NUCLEOTIDE SEQUENCE</scope>
    <source>
        <strain evidence="2">JCM 4637</strain>
    </source>
</reference>
<sequence length="89" mass="9069">MTGIVPVQGAESARNTKSLDTSGIATRQHGLVDQHQGRGFGPDRAIGGMDGRLEVRLYGGRIRGHTGPAPGGTGRSAPAITPVGAARVL</sequence>
<dbReference type="Proteomes" id="UP000638353">
    <property type="component" value="Unassembled WGS sequence"/>
</dbReference>
<comment type="caution">
    <text evidence="2">The sequence shown here is derived from an EMBL/GenBank/DDBJ whole genome shotgun (WGS) entry which is preliminary data.</text>
</comment>
<reference evidence="2" key="1">
    <citation type="journal article" date="2014" name="Int. J. Syst. Evol. Microbiol.">
        <title>Complete genome sequence of Corynebacterium casei LMG S-19264T (=DSM 44701T), isolated from a smear-ripened cheese.</title>
        <authorList>
            <consortium name="US DOE Joint Genome Institute (JGI-PGF)"/>
            <person name="Walter F."/>
            <person name="Albersmeier A."/>
            <person name="Kalinowski J."/>
            <person name="Ruckert C."/>
        </authorList>
    </citation>
    <scope>NUCLEOTIDE SEQUENCE</scope>
    <source>
        <strain evidence="2">JCM 4637</strain>
    </source>
</reference>